<dbReference type="EMBL" id="AYYD01000746">
    <property type="protein sequence ID" value="ETK10416.1"/>
    <property type="molecule type" value="Genomic_DNA"/>
</dbReference>
<keyword evidence="2" id="KW-1185">Reference proteome</keyword>
<name>W2CV78_9BACT</name>
<dbReference type="SUPFAM" id="SSF53756">
    <property type="entry name" value="UDP-Glycosyltransferase/glycogen phosphorylase"/>
    <property type="match status" value="1"/>
</dbReference>
<evidence type="ECO:0008006" key="3">
    <source>
        <dbReference type="Google" id="ProtNLM"/>
    </source>
</evidence>
<sequence length="422" mass="49315">MRIVLHNPHISPWYKVGVGDIYNRVRSVQKYSYIFDFLYNRECKVYVYIDNIATSLSCGVVEFWTWVVINKFNPFKFVIITDLQKLTSNDVFITFIYRNFATIDGKMRKENVRFIESLRACRAYKVAQLSHYGYHTAMGSNNAKEAKIDLLVSESNLSKNSSYFRYHYGWYEKDVYVMPFVPKDRFQVKTDFSLRKRKALATGTLTYPIDDENFTSFFGGRILQPMRKEIYANSELVKEKCDSFISDASEHKREGGAPVKKWRGYNRFSGGVLWEIKKRARLALYILRIYFTRVSQRVYQGDREYMKFDIVGLYNKYMMFVNPEEIIGLPGIGFVEGMACGCAYIGLDSSIYSDIGMKQGVHYIAYDGTLSDLCDKISYYQENEDELEEIAGNGKKFIRDNNDPIKIMESFLQFLSFETQNR</sequence>
<dbReference type="Proteomes" id="UP000018874">
    <property type="component" value="Unassembled WGS sequence"/>
</dbReference>
<comment type="caution">
    <text evidence="1">The sequence shown here is derived from an EMBL/GenBank/DDBJ whole genome shotgun (WGS) entry which is preliminary data.</text>
</comment>
<dbReference type="PATRIC" id="fig|1411021.3.peg.467"/>
<reference evidence="1 2" key="1">
    <citation type="submission" date="2013-11" db="EMBL/GenBank/DDBJ databases">
        <title>Single cell genomics of uncultured Tannerella BU063 (oral taxon 286).</title>
        <authorList>
            <person name="Beall C.J."/>
            <person name="Campbell A.G."/>
            <person name="Griffen A.L."/>
            <person name="Podar M."/>
            <person name="Leys E.J."/>
        </authorList>
    </citation>
    <scope>NUCLEOTIDE SEQUENCE [LARGE SCALE GENOMIC DNA]</scope>
    <source>
        <strain evidence="1">Cell 6/7/9</strain>
    </source>
</reference>
<dbReference type="Gene3D" id="3.40.50.2000">
    <property type="entry name" value="Glycogen Phosphorylase B"/>
    <property type="match status" value="1"/>
</dbReference>
<protein>
    <recommendedName>
        <fullName evidence="3">Glycosyltransferase family 1 protein</fullName>
    </recommendedName>
</protein>
<organism evidence="1 2">
    <name type="scientific">Tannerella sp. oral taxon BU063 isolate Cell 6/7/9</name>
    <dbReference type="NCBI Taxonomy" id="1411021"/>
    <lineage>
        <taxon>Bacteria</taxon>
        <taxon>Pseudomonadati</taxon>
        <taxon>Bacteroidota</taxon>
        <taxon>Bacteroidia</taxon>
        <taxon>Bacteroidales</taxon>
        <taxon>Tannerellaceae</taxon>
        <taxon>Tannerella</taxon>
    </lineage>
</organism>
<dbReference type="AlphaFoldDB" id="W2CV78"/>
<evidence type="ECO:0000313" key="1">
    <source>
        <dbReference type="EMBL" id="ETK10416.1"/>
    </source>
</evidence>
<gene>
    <name evidence="1" type="ORF">T231_04995</name>
</gene>
<evidence type="ECO:0000313" key="2">
    <source>
        <dbReference type="Proteomes" id="UP000018874"/>
    </source>
</evidence>
<proteinExistence type="predicted"/>
<accession>W2CV78</accession>